<sequence>MAELSCNLSPLVYAELYRRLATTFALEDSLTFRLQDIHYDLGWLEEAADAYQAKWEHDLQYIDAGTVDDFAVQQSDHSLLATWILAGLRNTGHCYDLSSGVAAGVLEKATTAIPGLAAPLPASLSPVIYGWTLGRLIGTDDLPAAPAVLPEDDNVRTAFIGLVEHVLLLQGLPEPWPEMMCMAAYWRGYGIAEGMRPEETNGGYALRRLRDEAQPSMEQGQYTVLHRHFERFNQYRQAVSHIADDAGRPRFVDVVETIRDWPDLRSTVHGLTQFVFQEVARTLPDDPPPKALRGDPWARLMTELQTEW</sequence>
<evidence type="ECO:0000313" key="1">
    <source>
        <dbReference type="EMBL" id="NEN76777.1"/>
    </source>
</evidence>
<dbReference type="Proteomes" id="UP000468687">
    <property type="component" value="Unassembled WGS sequence"/>
</dbReference>
<dbReference type="RefSeq" id="WP_163770147.1">
    <property type="nucleotide sequence ID" value="NZ_JAAGXA010000001.1"/>
</dbReference>
<name>A0A6P0HEP5_9ACTN</name>
<dbReference type="EMBL" id="JAAGXA010000001">
    <property type="protein sequence ID" value="NEN76777.1"/>
    <property type="molecule type" value="Genomic_DNA"/>
</dbReference>
<keyword evidence="2" id="KW-1185">Reference proteome</keyword>
<organism evidence="1 2">
    <name type="scientific">Nocardioides zeae</name>
    <dbReference type="NCBI Taxonomy" id="1457234"/>
    <lineage>
        <taxon>Bacteria</taxon>
        <taxon>Bacillati</taxon>
        <taxon>Actinomycetota</taxon>
        <taxon>Actinomycetes</taxon>
        <taxon>Propionibacteriales</taxon>
        <taxon>Nocardioidaceae</taxon>
        <taxon>Nocardioides</taxon>
    </lineage>
</organism>
<evidence type="ECO:0000313" key="2">
    <source>
        <dbReference type="Proteomes" id="UP000468687"/>
    </source>
</evidence>
<comment type="caution">
    <text evidence="1">The sequence shown here is derived from an EMBL/GenBank/DDBJ whole genome shotgun (WGS) entry which is preliminary data.</text>
</comment>
<dbReference type="AlphaFoldDB" id="A0A6P0HEP5"/>
<accession>A0A6P0HEP5</accession>
<protein>
    <submittedName>
        <fullName evidence="1">Uncharacterized protein</fullName>
    </submittedName>
</protein>
<reference evidence="1 2" key="1">
    <citation type="journal article" date="2014" name="Int. J. Syst. Evol. Microbiol.">
        <title>Nocardioides zeae sp. nov., isolated from the stem of Zea mays.</title>
        <authorList>
            <person name="Glaeser S.P."/>
            <person name="McInroy J.A."/>
            <person name="Busse H.J."/>
            <person name="Kampfer P."/>
        </authorList>
    </citation>
    <scope>NUCLEOTIDE SEQUENCE [LARGE SCALE GENOMIC DNA]</scope>
    <source>
        <strain evidence="1 2">JCM 30728</strain>
    </source>
</reference>
<proteinExistence type="predicted"/>
<gene>
    <name evidence="1" type="ORF">G3T38_00635</name>
</gene>